<reference evidence="2" key="1">
    <citation type="journal article" date="2014" name="Int. J. Syst. Evol. Microbiol.">
        <title>Complete genome sequence of Corynebacterium casei LMG S-19264T (=DSM 44701T), isolated from a smear-ripened cheese.</title>
        <authorList>
            <consortium name="US DOE Joint Genome Institute (JGI-PGF)"/>
            <person name="Walter F."/>
            <person name="Albersmeier A."/>
            <person name="Kalinowski J."/>
            <person name="Ruckert C."/>
        </authorList>
    </citation>
    <scope>NUCLEOTIDE SEQUENCE</scope>
    <source>
        <strain evidence="2">CGMCC 1.15725</strain>
    </source>
</reference>
<comment type="similarity">
    <text evidence="1">Belongs to the enoyl-CoA hydratase/isomerase family.</text>
</comment>
<dbReference type="InterPro" id="IPR001753">
    <property type="entry name" value="Enoyl-CoA_hydra/iso"/>
</dbReference>
<dbReference type="Gene3D" id="1.10.12.10">
    <property type="entry name" value="Lyase 2-enoyl-coa Hydratase, Chain A, domain 2"/>
    <property type="match status" value="1"/>
</dbReference>
<accession>A0A8J2YY61</accession>
<sequence>MIMSEALNHTLDARGVATVTLNRPELHNAFDDALIAHLTSVLETYGANPTVRALVLTGAGKSFSAGADLGWMKRMAGYSYEENLADAAGLARLMQVLDRLPKPVIGLINGAAYGGGVGLVACCDIAIAADRASFCLSEVKLGLLPAAISPYVVAAIGQRQARRYFQTAEVISAEEARRIGLVHEVVPLHELEAARDKVLAAIFLGAPGAQADAKDLVFTVDRPLTGEVIAETGRRIALRRASDEGREGVGAFLAKRDPAWRRSE</sequence>
<dbReference type="GO" id="GO:0008300">
    <property type="term" value="P:isoprenoid catabolic process"/>
    <property type="evidence" value="ECO:0007669"/>
    <property type="project" value="TreeGrafter"/>
</dbReference>
<dbReference type="PANTHER" id="PTHR42964:SF1">
    <property type="entry name" value="POLYKETIDE BIOSYNTHESIS ENOYL-COA HYDRATASE PKSH-RELATED"/>
    <property type="match status" value="1"/>
</dbReference>
<comment type="caution">
    <text evidence="2">The sequence shown here is derived from an EMBL/GenBank/DDBJ whole genome shotgun (WGS) entry which is preliminary data.</text>
</comment>
<dbReference type="InterPro" id="IPR014748">
    <property type="entry name" value="Enoyl-CoA_hydra_C"/>
</dbReference>
<evidence type="ECO:0000313" key="2">
    <source>
        <dbReference type="EMBL" id="GGF31480.1"/>
    </source>
</evidence>
<dbReference type="GO" id="GO:0003824">
    <property type="term" value="F:catalytic activity"/>
    <property type="evidence" value="ECO:0007669"/>
    <property type="project" value="UniProtKB-ARBA"/>
</dbReference>
<dbReference type="InterPro" id="IPR029045">
    <property type="entry name" value="ClpP/crotonase-like_dom_sf"/>
</dbReference>
<protein>
    <submittedName>
        <fullName evidence="2">Methylglutaconyl-CoA hydratase</fullName>
    </submittedName>
</protein>
<gene>
    <name evidence="2" type="ORF">GCM10011611_42070</name>
</gene>
<dbReference type="SUPFAM" id="SSF52096">
    <property type="entry name" value="ClpP/crotonase"/>
    <property type="match status" value="1"/>
</dbReference>
<dbReference type="Pfam" id="PF00378">
    <property type="entry name" value="ECH_1"/>
    <property type="match status" value="1"/>
</dbReference>
<evidence type="ECO:0000313" key="3">
    <source>
        <dbReference type="Proteomes" id="UP000646365"/>
    </source>
</evidence>
<dbReference type="FunFam" id="3.90.226.10:FF:000066">
    <property type="entry name" value="Enoyl-CoA hydratase"/>
    <property type="match status" value="1"/>
</dbReference>
<organism evidence="2 3">
    <name type="scientific">Aliidongia dinghuensis</name>
    <dbReference type="NCBI Taxonomy" id="1867774"/>
    <lineage>
        <taxon>Bacteria</taxon>
        <taxon>Pseudomonadati</taxon>
        <taxon>Pseudomonadota</taxon>
        <taxon>Alphaproteobacteria</taxon>
        <taxon>Rhodospirillales</taxon>
        <taxon>Dongiaceae</taxon>
        <taxon>Aliidongia</taxon>
    </lineage>
</organism>
<reference evidence="2" key="2">
    <citation type="submission" date="2020-09" db="EMBL/GenBank/DDBJ databases">
        <authorList>
            <person name="Sun Q."/>
            <person name="Zhou Y."/>
        </authorList>
    </citation>
    <scope>NUCLEOTIDE SEQUENCE</scope>
    <source>
        <strain evidence="2">CGMCC 1.15725</strain>
    </source>
</reference>
<proteinExistence type="inferred from homology"/>
<dbReference type="Proteomes" id="UP000646365">
    <property type="component" value="Unassembled WGS sequence"/>
</dbReference>
<evidence type="ECO:0000256" key="1">
    <source>
        <dbReference type="ARBA" id="ARBA00005254"/>
    </source>
</evidence>
<dbReference type="PANTHER" id="PTHR42964">
    <property type="entry name" value="ENOYL-COA HYDRATASE"/>
    <property type="match status" value="1"/>
</dbReference>
<dbReference type="AlphaFoldDB" id="A0A8J2YY61"/>
<keyword evidence="3" id="KW-1185">Reference proteome</keyword>
<dbReference type="Gene3D" id="3.90.226.10">
    <property type="entry name" value="2-enoyl-CoA Hydratase, Chain A, domain 1"/>
    <property type="match status" value="1"/>
</dbReference>
<dbReference type="EMBL" id="BMJQ01000011">
    <property type="protein sequence ID" value="GGF31480.1"/>
    <property type="molecule type" value="Genomic_DNA"/>
</dbReference>
<name>A0A8J2YY61_9PROT</name>
<dbReference type="InterPro" id="IPR051683">
    <property type="entry name" value="Enoyl-CoA_Hydratase/Isomerase"/>
</dbReference>
<dbReference type="CDD" id="cd06558">
    <property type="entry name" value="crotonase-like"/>
    <property type="match status" value="1"/>
</dbReference>